<sequence>MDHFGTNLQVFSTGVSKENEIEDNCSIMSNMSMEMEDGVDLTEFMSPRKSNMEGVPYDGVSQGDGNGDAIEAEIPEDDNVPNVKGKSRFNEEIPWKKLLPILVLMFTNPKQLKFLLCNYVVANGYQLYYEKINSKRLLVKCCDGKCKFSL</sequence>
<keyword evidence="2" id="KW-1185">Reference proteome</keyword>
<protein>
    <submittedName>
        <fullName evidence="1">Uncharacterized protein</fullName>
    </submittedName>
</protein>
<dbReference type="EMBL" id="OX465079">
    <property type="protein sequence ID" value="CAI9277168.1"/>
    <property type="molecule type" value="Genomic_DNA"/>
</dbReference>
<gene>
    <name evidence="1" type="ORF">LSALG_LOCUS17108</name>
</gene>
<accession>A0AA36DZX1</accession>
<organism evidence="1 2">
    <name type="scientific">Lactuca saligna</name>
    <name type="common">Willowleaf lettuce</name>
    <dbReference type="NCBI Taxonomy" id="75948"/>
    <lineage>
        <taxon>Eukaryota</taxon>
        <taxon>Viridiplantae</taxon>
        <taxon>Streptophyta</taxon>
        <taxon>Embryophyta</taxon>
        <taxon>Tracheophyta</taxon>
        <taxon>Spermatophyta</taxon>
        <taxon>Magnoliopsida</taxon>
        <taxon>eudicotyledons</taxon>
        <taxon>Gunneridae</taxon>
        <taxon>Pentapetalae</taxon>
        <taxon>asterids</taxon>
        <taxon>campanulids</taxon>
        <taxon>Asterales</taxon>
        <taxon>Asteraceae</taxon>
        <taxon>Cichorioideae</taxon>
        <taxon>Cichorieae</taxon>
        <taxon>Lactucinae</taxon>
        <taxon>Lactuca</taxon>
    </lineage>
</organism>
<dbReference type="Proteomes" id="UP001177003">
    <property type="component" value="Chromosome 3"/>
</dbReference>
<evidence type="ECO:0000313" key="1">
    <source>
        <dbReference type="EMBL" id="CAI9277168.1"/>
    </source>
</evidence>
<dbReference type="AlphaFoldDB" id="A0AA36DZX1"/>
<reference evidence="1" key="1">
    <citation type="submission" date="2023-04" db="EMBL/GenBank/DDBJ databases">
        <authorList>
            <person name="Vijverberg K."/>
            <person name="Xiong W."/>
            <person name="Schranz E."/>
        </authorList>
    </citation>
    <scope>NUCLEOTIDE SEQUENCE</scope>
</reference>
<name>A0AA36DZX1_LACSI</name>
<proteinExistence type="predicted"/>
<evidence type="ECO:0000313" key="2">
    <source>
        <dbReference type="Proteomes" id="UP001177003"/>
    </source>
</evidence>